<dbReference type="VEuPathDB" id="TriTrypDB:TcCLB.504033.120"/>
<dbReference type="VEuPathDB" id="TriTrypDB:C4B63_183g14"/>
<dbReference type="EMBL" id="PRFA01000183">
    <property type="protein sequence ID" value="PWU85105.1"/>
    <property type="molecule type" value="Genomic_DNA"/>
</dbReference>
<name>A0A2V2ULH2_TRYCR</name>
<accession>A0A2V2ULH2</accession>
<dbReference type="VEuPathDB" id="TriTrypDB:TcCLB.510339.54"/>
<evidence type="ECO:0000313" key="3">
    <source>
        <dbReference type="Proteomes" id="UP000246121"/>
    </source>
</evidence>
<feature type="transmembrane region" description="Helical" evidence="1">
    <location>
        <begin position="205"/>
        <end position="222"/>
    </location>
</feature>
<dbReference type="VEuPathDB" id="TriTrypDB:TcYC6_0025050"/>
<dbReference type="VEuPathDB" id="TriTrypDB:C3747_124g55"/>
<evidence type="ECO:0000256" key="1">
    <source>
        <dbReference type="SAM" id="Phobius"/>
    </source>
</evidence>
<dbReference type="VEuPathDB" id="TriTrypDB:TCSYLVIO_007161"/>
<dbReference type="Proteomes" id="UP000246121">
    <property type="component" value="Unassembled WGS sequence"/>
</dbReference>
<feature type="transmembrane region" description="Helical" evidence="1">
    <location>
        <begin position="27"/>
        <end position="53"/>
    </location>
</feature>
<dbReference type="VEuPathDB" id="TriTrypDB:TCDM_07719"/>
<feature type="transmembrane region" description="Helical" evidence="1">
    <location>
        <begin position="108"/>
        <end position="129"/>
    </location>
</feature>
<gene>
    <name evidence="2" type="ORF">C4B63_183g14</name>
</gene>
<comment type="caution">
    <text evidence="2">The sequence shown here is derived from an EMBL/GenBank/DDBJ whole genome shotgun (WGS) entry which is preliminary data.</text>
</comment>
<keyword evidence="1" id="KW-1133">Transmembrane helix</keyword>
<dbReference type="AlphaFoldDB" id="A0A2V2ULH2"/>
<feature type="transmembrane region" description="Helical" evidence="1">
    <location>
        <begin position="179"/>
        <end position="199"/>
    </location>
</feature>
<dbReference type="OrthoDB" id="246626at2759"/>
<dbReference type="VEuPathDB" id="TriTrypDB:BCY84_20018"/>
<dbReference type="VEuPathDB" id="TriTrypDB:TcCL_NonESM06715"/>
<dbReference type="VEuPathDB" id="TriTrypDB:Tc_MARK_5886"/>
<keyword evidence="1" id="KW-0812">Transmembrane</keyword>
<dbReference type="VEuPathDB" id="TriTrypDB:ECC02_008337"/>
<organism evidence="2 3">
    <name type="scientific">Trypanosoma cruzi</name>
    <dbReference type="NCBI Taxonomy" id="5693"/>
    <lineage>
        <taxon>Eukaryota</taxon>
        <taxon>Discoba</taxon>
        <taxon>Euglenozoa</taxon>
        <taxon>Kinetoplastea</taxon>
        <taxon>Metakinetoplastina</taxon>
        <taxon>Trypanosomatida</taxon>
        <taxon>Trypanosomatidae</taxon>
        <taxon>Trypanosoma</taxon>
        <taxon>Schizotrypanum</taxon>
    </lineage>
</organism>
<dbReference type="VEuPathDB" id="TriTrypDB:TcG_07768"/>
<evidence type="ECO:0000313" key="2">
    <source>
        <dbReference type="EMBL" id="PWU85105.1"/>
    </source>
</evidence>
<reference evidence="2 3" key="1">
    <citation type="journal article" date="2018" name="Microb. Genom.">
        <title>Expanding an expanded genome: long-read sequencing of Trypanosoma cruzi.</title>
        <authorList>
            <person name="Berna L."/>
            <person name="Rodriguez M."/>
            <person name="Chiribao M.L."/>
            <person name="Parodi-Talice A."/>
            <person name="Pita S."/>
            <person name="Rijo G."/>
            <person name="Alvarez-Valin F."/>
            <person name="Robello C."/>
        </authorList>
    </citation>
    <scope>NUCLEOTIDE SEQUENCE [LARGE SCALE GENOMIC DNA]</scope>
    <source>
        <strain evidence="2 3">Dm28c</strain>
    </source>
</reference>
<sequence>MTRVSDTALVSGGDEKRKLPLRIFAPLWRFFTVELFLYFTCHVVCLGVAFFAAGDVPLSQLTREFMQKLWGHSQRKELQRNPFEVFRDYKKAASLPPASPSHGVSSDILLTLLLLFSLNAFFLALIRRVEYVVAGERKKKQDDEMEGTSKVTSHINEREISDGATSLWMVDCDQLMKNTMVLFASVLCVVIPICVFSQPSNEVRSIGPAAVLMSIAIGLCVLEVHGGMRSLQAFLNGFQALVVVTLVFLVTVEKLSPNA</sequence>
<keyword evidence="1" id="KW-0472">Membrane</keyword>
<protein>
    <submittedName>
        <fullName evidence="2">Uncharacterized protein</fullName>
    </submittedName>
</protein>
<feature type="transmembrane region" description="Helical" evidence="1">
    <location>
        <begin position="234"/>
        <end position="252"/>
    </location>
</feature>
<dbReference type="VEuPathDB" id="TriTrypDB:TcBrA4_0054580"/>
<proteinExistence type="predicted"/>